<keyword evidence="3" id="KW-1185">Reference proteome</keyword>
<protein>
    <submittedName>
        <fullName evidence="2">Uncharacterized protein</fullName>
    </submittedName>
</protein>
<feature type="region of interest" description="Disordered" evidence="1">
    <location>
        <begin position="138"/>
        <end position="159"/>
    </location>
</feature>
<name>A0A6A6FIT7_9PEZI</name>
<evidence type="ECO:0000313" key="2">
    <source>
        <dbReference type="EMBL" id="KAF2213330.1"/>
    </source>
</evidence>
<dbReference type="Proteomes" id="UP000799539">
    <property type="component" value="Unassembled WGS sequence"/>
</dbReference>
<feature type="region of interest" description="Disordered" evidence="1">
    <location>
        <begin position="188"/>
        <end position="242"/>
    </location>
</feature>
<accession>A0A6A6FIT7</accession>
<feature type="compositionally biased region" description="Polar residues" evidence="1">
    <location>
        <begin position="144"/>
        <end position="158"/>
    </location>
</feature>
<evidence type="ECO:0000256" key="1">
    <source>
        <dbReference type="SAM" id="MobiDB-lite"/>
    </source>
</evidence>
<sequence>MSNANFSHPENPNLTLLQHYNRVVVRMKKSWDKIHYNPYPPSPSYDYKRTCTYDHGECELIAWTRRRLVWDKRSRRERTGLFLLLKLVKRRGKGKGKGKGKMMHGTRVSNEQENERDSHVVPTTIRLLGHSGVVHEQEYRQPAGSKQSQPPLGSQNPTAVAGGQCKFCDFFQDMETLRLEQKVPSLVQPSKTTTVEQVEEAEEVGTQGEREEMSKDCEHEHEAEAVEPQPLSDIGSEEEGEP</sequence>
<organism evidence="2 3">
    <name type="scientific">Cercospora zeae-maydis SCOH1-5</name>
    <dbReference type="NCBI Taxonomy" id="717836"/>
    <lineage>
        <taxon>Eukaryota</taxon>
        <taxon>Fungi</taxon>
        <taxon>Dikarya</taxon>
        <taxon>Ascomycota</taxon>
        <taxon>Pezizomycotina</taxon>
        <taxon>Dothideomycetes</taxon>
        <taxon>Dothideomycetidae</taxon>
        <taxon>Mycosphaerellales</taxon>
        <taxon>Mycosphaerellaceae</taxon>
        <taxon>Cercospora</taxon>
    </lineage>
</organism>
<dbReference type="OrthoDB" id="10641382at2759"/>
<feature type="compositionally biased region" description="Basic residues" evidence="1">
    <location>
        <begin position="93"/>
        <end position="104"/>
    </location>
</feature>
<feature type="region of interest" description="Disordered" evidence="1">
    <location>
        <begin position="93"/>
        <end position="119"/>
    </location>
</feature>
<reference evidence="2" key="1">
    <citation type="journal article" date="2020" name="Stud. Mycol.">
        <title>101 Dothideomycetes genomes: a test case for predicting lifestyles and emergence of pathogens.</title>
        <authorList>
            <person name="Haridas S."/>
            <person name="Albert R."/>
            <person name="Binder M."/>
            <person name="Bloem J."/>
            <person name="Labutti K."/>
            <person name="Salamov A."/>
            <person name="Andreopoulos B."/>
            <person name="Baker S."/>
            <person name="Barry K."/>
            <person name="Bills G."/>
            <person name="Bluhm B."/>
            <person name="Cannon C."/>
            <person name="Castanera R."/>
            <person name="Culley D."/>
            <person name="Daum C."/>
            <person name="Ezra D."/>
            <person name="Gonzalez J."/>
            <person name="Henrissat B."/>
            <person name="Kuo A."/>
            <person name="Liang C."/>
            <person name="Lipzen A."/>
            <person name="Lutzoni F."/>
            <person name="Magnuson J."/>
            <person name="Mondo S."/>
            <person name="Nolan M."/>
            <person name="Ohm R."/>
            <person name="Pangilinan J."/>
            <person name="Park H.-J."/>
            <person name="Ramirez L."/>
            <person name="Alfaro M."/>
            <person name="Sun H."/>
            <person name="Tritt A."/>
            <person name="Yoshinaga Y."/>
            <person name="Zwiers L.-H."/>
            <person name="Turgeon B."/>
            <person name="Goodwin S."/>
            <person name="Spatafora J."/>
            <person name="Crous P."/>
            <person name="Grigoriev I."/>
        </authorList>
    </citation>
    <scope>NUCLEOTIDE SEQUENCE</scope>
    <source>
        <strain evidence="2">SCOH1-5</strain>
    </source>
</reference>
<evidence type="ECO:0000313" key="3">
    <source>
        <dbReference type="Proteomes" id="UP000799539"/>
    </source>
</evidence>
<feature type="compositionally biased region" description="Basic and acidic residues" evidence="1">
    <location>
        <begin position="208"/>
        <end position="224"/>
    </location>
</feature>
<proteinExistence type="predicted"/>
<dbReference type="EMBL" id="ML992671">
    <property type="protein sequence ID" value="KAF2213330.1"/>
    <property type="molecule type" value="Genomic_DNA"/>
</dbReference>
<dbReference type="AlphaFoldDB" id="A0A6A6FIT7"/>
<gene>
    <name evidence="2" type="ORF">CERZMDRAFT_96988</name>
</gene>